<name>A0ABM5YC76_ANAPI</name>
<dbReference type="InterPro" id="IPR011493">
    <property type="entry name" value="GLUG"/>
</dbReference>
<feature type="domain" description="GLUG" evidence="1">
    <location>
        <begin position="689"/>
        <end position="708"/>
    </location>
</feature>
<sequence length="1511" mass="163535">MFSQLKDCAFMNMKLVDFSVSGSAYVGALAGQMQGGSITNCGVYLTTRDEYNRPLTDMGDRVARYRVSGTDYVGGLVGRISGATITKASFAAMNVAGNAYVGGFCGEYSNGQIFNSYASGKVNATGSYAGGFAGRTANTSMNSCYSTSDVTAQWYAGGLVGSAANGTISDCSAYGLVQRGDSLIDKATSGGFAGTSTATFRNCKFLRQANYNYDYTISFADVLPKGFPDLKVSGNLDSNCYPYSDALVGNPIPFVMVHREDGTILPHYGDWPAELKLQTSLVYYERYANADAEGSYYGYYAETSLMAEGDSFDTGGINSWKLNTLRQEPCVEDGYAIMTIYSLTKFNYCLNLKDNATADEKTAATKVVNITDTQSAGTAKRITDKVSLQFSNTADGARYTISNAKVFRLPFALQMTDRNTAARFYDRLTITGYIDEKAVFENYTFFYCPDFAKNAINPDISTTAAAVPKNPTGESRPISVRSPRHINALARAAYYWNTTKWTDSRDTRYYYRQENDIDFGTYTKTYCGISYNLMDTASGNAYRNRPIGRPNSQAFTDPTGATYTPSNFRNVYDGQGYEIIDYRCVTTNEDRYQFTGLFGEVQGASLKNIVMVASDPENKSGYVISEYNDGSHHPGVGALAGLVYVGKKDSDDNEQYRNDDTYSYASVKNCSVTGYTVSYAPKSNAKLPCAVGGLVGYNFGRIENSSAVSKLVTADRSSNVARFIGGLVGSINGRGTITNCYSGGIVSASDSSSSNTYLAGICAGFDNIYGIYDNQATSRNMVITNVYSYCTWDNDKYPIRGVPYAVINKQDKLKLYNGYYLTNTVGTGVTLNGTVAGGDFSVYKLNYSQLCALSIPASKDSATGVDARGSGRATSGNTYPWSSSLDSVAYSYPALVINPREKTTTYVHYGDWYYESTKKDSGYLTYYELYSDGTFATSYINEKNALAYVGSFDTTNSKTIESAGYGILRLLEDAGTFKANGQTLQLGSILKNNIAVGRGIYNLFSLNDESLGLLNPENNLISKELQFGYDETEDSMRTPRTRTIHVNGAFADTLSTSALQASPEAPLKVRTAQQLQNMTSASSGWNIKLDHDVVAGVNTGGIHNAGYTFDGGYISGGNARVFNGYKTGSNGNRIFGLTKPLFDIIAINGDVKNLALVGINMSSSTDGLAAVAKTNNGDIQNCLATGTITTNTTNLGSAGMVGQNFGTISNSYVNVAISSGKGEAAGFVLRNSGTINNCYALGQVQSANAVASGFIGKTSSGSNVQSCYTLANIYGTQSYGFVPTGSTGITTASCYWAKDKTINNAITNSGGTSKSLTQLKTVFTSGAWTTSNTSATWSNTMSGAYPYPRLSALDHCGDWPVGISGKVGAIKLYRSGGNYYANGIMVSLEDMSQGNLYAQGSAMYNYFGYPYYSNRYAYGIVFDSDFAQDLSNWEAKYTYSYNYFGWRWGEDTINLSTVSEGNLRNSNANGLTLNVFWVTNGYYLDEVILRNKTDGTVHVFVYNNNTFTYQP</sequence>
<accession>A0ABM5YC76</accession>
<evidence type="ECO:0000313" key="3">
    <source>
        <dbReference type="Proteomes" id="UP000068026"/>
    </source>
</evidence>
<keyword evidence="3" id="KW-1185">Reference proteome</keyword>
<feature type="domain" description="GLUG" evidence="1">
    <location>
        <begin position="97"/>
        <end position="123"/>
    </location>
</feature>
<organism evidence="2 3">
    <name type="scientific">Anaerotignum propionicum DSM 1682</name>
    <dbReference type="NCBI Taxonomy" id="991789"/>
    <lineage>
        <taxon>Bacteria</taxon>
        <taxon>Bacillati</taxon>
        <taxon>Bacillota</taxon>
        <taxon>Clostridia</taxon>
        <taxon>Lachnospirales</taxon>
        <taxon>Anaerotignaceae</taxon>
        <taxon>Anaerotignum</taxon>
    </lineage>
</organism>
<dbReference type="Gene3D" id="2.160.20.110">
    <property type="match status" value="3"/>
</dbReference>
<reference evidence="3" key="2">
    <citation type="submission" date="2016-01" db="EMBL/GenBank/DDBJ databases">
        <authorList>
            <person name="Poehlein A."/>
            <person name="Schlien K."/>
            <person name="Gottschalk G."/>
            <person name="Buckel W."/>
            <person name="Daniel R."/>
        </authorList>
    </citation>
    <scope>NUCLEOTIDE SEQUENCE [LARGE SCALE GENOMIC DNA]</scope>
    <source>
        <strain evidence="3">X2</strain>
    </source>
</reference>
<feature type="domain" description="GLUG" evidence="1">
    <location>
        <begin position="154"/>
        <end position="173"/>
    </location>
</feature>
<dbReference type="Pfam" id="PF07581">
    <property type="entry name" value="Glug"/>
    <property type="match status" value="3"/>
</dbReference>
<dbReference type="EMBL" id="CP014223">
    <property type="protein sequence ID" value="AMJ41755.1"/>
    <property type="molecule type" value="Genomic_DNA"/>
</dbReference>
<dbReference type="Proteomes" id="UP000068026">
    <property type="component" value="Chromosome"/>
</dbReference>
<reference evidence="2 3" key="1">
    <citation type="journal article" date="2016" name="Genome Announc.">
        <title>Complete Genome Sequence of the Amino Acid-Fermenting Clostridium propionicum X2 (DSM 1682).</title>
        <authorList>
            <person name="Poehlein A."/>
            <person name="Schlien K."/>
            <person name="Chowdhury N.P."/>
            <person name="Gottschalk G."/>
            <person name="Buckel W."/>
            <person name="Daniel R."/>
        </authorList>
    </citation>
    <scope>NUCLEOTIDE SEQUENCE [LARGE SCALE GENOMIC DNA]</scope>
    <source>
        <strain evidence="2 3">X2</strain>
    </source>
</reference>
<protein>
    <submittedName>
        <fullName evidence="2">The GLUG motif protein</fullName>
    </submittedName>
</protein>
<evidence type="ECO:0000313" key="2">
    <source>
        <dbReference type="EMBL" id="AMJ41755.1"/>
    </source>
</evidence>
<gene>
    <name evidence="2" type="ORF">CPRO_21750</name>
</gene>
<proteinExistence type="predicted"/>
<evidence type="ECO:0000259" key="1">
    <source>
        <dbReference type="Pfam" id="PF07581"/>
    </source>
</evidence>